<dbReference type="PRINTS" id="PR00786">
    <property type="entry name" value="NEPRILYSIN"/>
</dbReference>
<dbReference type="InterPro" id="IPR008753">
    <property type="entry name" value="Peptidase_M13_N"/>
</dbReference>
<dbReference type="Proteomes" id="UP001652624">
    <property type="component" value="Chromosome 8"/>
</dbReference>
<keyword evidence="3" id="KW-0479">Metal-binding</keyword>
<keyword evidence="5" id="KW-0862">Zinc</keyword>
<dbReference type="PANTHER" id="PTHR11733">
    <property type="entry name" value="ZINC METALLOPROTEASE FAMILY M13 NEPRILYSIN-RELATED"/>
    <property type="match status" value="1"/>
</dbReference>
<dbReference type="Gene3D" id="1.10.1380.10">
    <property type="entry name" value="Neutral endopeptidase , domain2"/>
    <property type="match status" value="1"/>
</dbReference>
<dbReference type="Pfam" id="PF05649">
    <property type="entry name" value="Peptidase_M13_N"/>
    <property type="match status" value="1"/>
</dbReference>
<evidence type="ECO:0000259" key="9">
    <source>
        <dbReference type="Pfam" id="PF01431"/>
    </source>
</evidence>
<dbReference type="InterPro" id="IPR024079">
    <property type="entry name" value="MetalloPept_cat_dom_sf"/>
</dbReference>
<evidence type="ECO:0000256" key="7">
    <source>
        <dbReference type="SAM" id="MobiDB-lite"/>
    </source>
</evidence>
<feature type="domain" description="Peptidase M13 C-terminal" evidence="9">
    <location>
        <begin position="521"/>
        <end position="571"/>
    </location>
</feature>
<keyword evidence="4" id="KW-0378">Hydrolase</keyword>
<dbReference type="InterPro" id="IPR042089">
    <property type="entry name" value="Peptidase_M13_dom_2"/>
</dbReference>
<comment type="cofactor">
    <cofactor evidence="1">
        <name>Zn(2+)</name>
        <dbReference type="ChEBI" id="CHEBI:29105"/>
    </cofactor>
</comment>
<feature type="transmembrane region" description="Helical" evidence="8">
    <location>
        <begin position="30"/>
        <end position="50"/>
    </location>
</feature>
<gene>
    <name evidence="12" type="primary">KEL</name>
</gene>
<keyword evidence="11" id="KW-1185">Reference proteome</keyword>
<keyword evidence="8" id="KW-1133">Transmembrane helix</keyword>
<accession>A0ABM3XV66</accession>
<dbReference type="PANTHER" id="PTHR11733:SF128">
    <property type="entry name" value="KELL BLOOD GROUP GLYCOPROTEIN"/>
    <property type="match status" value="1"/>
</dbReference>
<name>A0ABM3XV66_ERIEU</name>
<evidence type="ECO:0000313" key="12">
    <source>
        <dbReference type="RefSeq" id="XP_060052715.1"/>
    </source>
</evidence>
<feature type="domain" description="Peptidase M13 N-terminal" evidence="10">
    <location>
        <begin position="80"/>
        <end position="463"/>
    </location>
</feature>
<evidence type="ECO:0000256" key="4">
    <source>
        <dbReference type="ARBA" id="ARBA00022801"/>
    </source>
</evidence>
<proteinExistence type="predicted"/>
<dbReference type="SUPFAM" id="SSF55486">
    <property type="entry name" value="Metalloproteases ('zincins'), catalytic domain"/>
    <property type="match status" value="1"/>
</dbReference>
<keyword evidence="8" id="KW-0812">Transmembrane</keyword>
<evidence type="ECO:0000256" key="5">
    <source>
        <dbReference type="ARBA" id="ARBA00022833"/>
    </source>
</evidence>
<dbReference type="InterPro" id="IPR000718">
    <property type="entry name" value="Peptidase_M13"/>
</dbReference>
<protein>
    <submittedName>
        <fullName evidence="12">Kell blood group glycoprotein isoform X1</fullName>
    </submittedName>
</protein>
<keyword evidence="6" id="KW-0482">Metalloprotease</keyword>
<dbReference type="Gene3D" id="3.40.390.10">
    <property type="entry name" value="Collagenase (Catalytic Domain)"/>
    <property type="match status" value="1"/>
</dbReference>
<evidence type="ECO:0000313" key="11">
    <source>
        <dbReference type="Proteomes" id="UP001652624"/>
    </source>
</evidence>
<evidence type="ECO:0000256" key="6">
    <source>
        <dbReference type="ARBA" id="ARBA00023049"/>
    </source>
</evidence>
<evidence type="ECO:0000259" key="10">
    <source>
        <dbReference type="Pfam" id="PF05649"/>
    </source>
</evidence>
<evidence type="ECO:0000256" key="1">
    <source>
        <dbReference type="ARBA" id="ARBA00001947"/>
    </source>
</evidence>
<dbReference type="PROSITE" id="PS51885">
    <property type="entry name" value="NEPRILYSIN"/>
    <property type="match status" value="1"/>
</dbReference>
<sequence length="721" mass="81713">MGTLWSQERTPEEGLSTEPSRWPALVRRGLLVVLLSALILGSAWHLFYIFNSCGPRSCQTPACWDLRARYLASWNTSMPPCSNFFSFACGKAKTTGDPFQTLAKENKDRLRRILETPSSWPPDSAEEKAFKFYNSCMDTHAIEAAGAGPIRKVIEELGGWSISGNWTSFDFNRTLRLLMSQYNHFPFFRAYLRQHPSLPHTPIIQIDQPEFDIPHKKDQEQKIYTQILRDYLTYLNQLGTLLGGDPSKVQEHAFLSISLTSRLFQFLQPLEQQQAQEKHFEVLTVDQLQEVAPAIDWLSCLQATFTPMSLSPSQPLFVYDLEYLKNMSQLVEEQMSDNRDFLQSYMILGLVGTLTPALDSQFREARRMLNHKLQNLTDWTPVPSRPRWMECLEKTETFFKSTLAALFIHEAFSPGTQSSAMELFTAIKDALITHVRRLSWMDEETRKEAQDRVSQLQVKMGAPEWVLKPELVRQEYEDIQLGPSFLQSALSCIRSLRAKTIRNYVQPSTHHRWQVSPWEANAYYSILENVVVFPAGLLQPPFFHLSYPRAVNFGAAGSIMAHELLHAFHQLCGASWGLPRLLLSWPRGGAAVPGTSLCRLSIAQGNPLQCHTHSPRRCCRHGRRSHCAAGLQEEALGAQRGDQAAPVGPQPPTALFPELCPGAVQDVYHPGSTEQPQPSQPPSPWPPQQPPRICQIFRLPTGYPHEPPAPLPTLVAWPLWK</sequence>
<reference evidence="12" key="1">
    <citation type="submission" date="2025-08" db="UniProtKB">
        <authorList>
            <consortium name="RefSeq"/>
        </authorList>
    </citation>
    <scope>IDENTIFICATION</scope>
</reference>
<dbReference type="InterPro" id="IPR018497">
    <property type="entry name" value="Peptidase_M13_C"/>
</dbReference>
<keyword evidence="2" id="KW-0645">Protease</keyword>
<dbReference type="RefSeq" id="XP_060052715.1">
    <property type="nucleotide sequence ID" value="XM_060196732.1"/>
</dbReference>
<feature type="compositionally biased region" description="Pro residues" evidence="7">
    <location>
        <begin position="678"/>
        <end position="690"/>
    </location>
</feature>
<dbReference type="CDD" id="cd08662">
    <property type="entry name" value="M13"/>
    <property type="match status" value="1"/>
</dbReference>
<evidence type="ECO:0000256" key="8">
    <source>
        <dbReference type="SAM" id="Phobius"/>
    </source>
</evidence>
<evidence type="ECO:0000256" key="3">
    <source>
        <dbReference type="ARBA" id="ARBA00022723"/>
    </source>
</evidence>
<dbReference type="Pfam" id="PF01431">
    <property type="entry name" value="Peptidase_M13"/>
    <property type="match status" value="1"/>
</dbReference>
<feature type="region of interest" description="Disordered" evidence="7">
    <location>
        <begin position="666"/>
        <end position="691"/>
    </location>
</feature>
<evidence type="ECO:0000256" key="2">
    <source>
        <dbReference type="ARBA" id="ARBA00022670"/>
    </source>
</evidence>
<organism evidence="11 12">
    <name type="scientific">Erinaceus europaeus</name>
    <name type="common">Western European hedgehog</name>
    <dbReference type="NCBI Taxonomy" id="9365"/>
    <lineage>
        <taxon>Eukaryota</taxon>
        <taxon>Metazoa</taxon>
        <taxon>Chordata</taxon>
        <taxon>Craniata</taxon>
        <taxon>Vertebrata</taxon>
        <taxon>Euteleostomi</taxon>
        <taxon>Mammalia</taxon>
        <taxon>Eutheria</taxon>
        <taxon>Laurasiatheria</taxon>
        <taxon>Eulipotyphla</taxon>
        <taxon>Erinaceidae</taxon>
        <taxon>Erinaceinae</taxon>
        <taxon>Erinaceus</taxon>
    </lineage>
</organism>
<keyword evidence="8" id="KW-0472">Membrane</keyword>
<dbReference type="GeneID" id="103112825"/>